<reference evidence="5 6" key="1">
    <citation type="submission" date="2018-08" db="EMBL/GenBank/DDBJ databases">
        <title>Pallidiluteibacterium maritimus gen. nov., sp. nov., isolated from coastal sediment.</title>
        <authorList>
            <person name="Zhou L.Y."/>
        </authorList>
    </citation>
    <scope>NUCLEOTIDE SEQUENCE [LARGE SCALE GENOMIC DNA]</scope>
    <source>
        <strain evidence="5 6">XSD2</strain>
    </source>
</reference>
<dbReference type="PANTHER" id="PTHR12599:SF0">
    <property type="entry name" value="PTERIN-4-ALPHA-CARBINOLAMINE DEHYDRATASE"/>
    <property type="match status" value="1"/>
</dbReference>
<comment type="caution">
    <text evidence="5">The sequence shown here is derived from an EMBL/GenBank/DDBJ whole genome shotgun (WGS) entry which is preliminary data.</text>
</comment>
<dbReference type="AlphaFoldDB" id="A0A399T012"/>
<dbReference type="HAMAP" id="MF_00434">
    <property type="entry name" value="Pterin_4_alpha"/>
    <property type="match status" value="1"/>
</dbReference>
<accession>A0A399T012</accession>
<dbReference type="SUPFAM" id="SSF55248">
    <property type="entry name" value="PCD-like"/>
    <property type="match status" value="1"/>
</dbReference>
<dbReference type="InterPro" id="IPR036428">
    <property type="entry name" value="PCD_sf"/>
</dbReference>
<name>A0A399T012_9BACT</name>
<dbReference type="NCBIfam" id="NF002017">
    <property type="entry name" value="PRK00823.1-2"/>
    <property type="match status" value="1"/>
</dbReference>
<dbReference type="GO" id="GO:0006729">
    <property type="term" value="P:tetrahydrobiopterin biosynthetic process"/>
    <property type="evidence" value="ECO:0007669"/>
    <property type="project" value="InterPro"/>
</dbReference>
<keyword evidence="6" id="KW-1185">Reference proteome</keyword>
<evidence type="ECO:0000256" key="3">
    <source>
        <dbReference type="ARBA" id="ARBA00023239"/>
    </source>
</evidence>
<evidence type="ECO:0000313" key="5">
    <source>
        <dbReference type="EMBL" id="RIJ47567.1"/>
    </source>
</evidence>
<sequence length="97" mass="11231">MKTLSDQQIRENLQQLDSTWQLEGQFIKRSFRLKDFTAAFSFMTAVALLAEKADHHPNWENSYNRVNIALTTHSAGGLTEKDFYLATKIDAYFRQIS</sequence>
<dbReference type="EMBL" id="QWGR01000007">
    <property type="protein sequence ID" value="RIJ47567.1"/>
    <property type="molecule type" value="Genomic_DNA"/>
</dbReference>
<dbReference type="RefSeq" id="WP_119438453.1">
    <property type="nucleotide sequence ID" value="NZ_QWGR01000007.1"/>
</dbReference>
<dbReference type="PANTHER" id="PTHR12599">
    <property type="entry name" value="PTERIN-4-ALPHA-CARBINOLAMINE DEHYDRATASE"/>
    <property type="match status" value="1"/>
</dbReference>
<comment type="similarity">
    <text evidence="2 4">Belongs to the pterin-4-alpha-carbinolamine dehydratase family.</text>
</comment>
<dbReference type="Pfam" id="PF01329">
    <property type="entry name" value="Pterin_4a"/>
    <property type="match status" value="1"/>
</dbReference>
<dbReference type="OrthoDB" id="9794987at2"/>
<comment type="catalytic activity">
    <reaction evidence="1 4">
        <text>(4aS,6R)-4a-hydroxy-L-erythro-5,6,7,8-tetrahydrobiopterin = (6R)-L-erythro-6,7-dihydrobiopterin + H2O</text>
        <dbReference type="Rhea" id="RHEA:11920"/>
        <dbReference type="ChEBI" id="CHEBI:15377"/>
        <dbReference type="ChEBI" id="CHEBI:15642"/>
        <dbReference type="ChEBI" id="CHEBI:43120"/>
        <dbReference type="EC" id="4.2.1.96"/>
    </reaction>
</comment>
<gene>
    <name evidence="5" type="ORF">D1614_13335</name>
</gene>
<evidence type="ECO:0000256" key="2">
    <source>
        <dbReference type="ARBA" id="ARBA00006472"/>
    </source>
</evidence>
<evidence type="ECO:0000256" key="4">
    <source>
        <dbReference type="HAMAP-Rule" id="MF_00434"/>
    </source>
</evidence>
<protein>
    <recommendedName>
        <fullName evidence="4">Putative pterin-4-alpha-carbinolamine dehydratase</fullName>
        <shortName evidence="4">PHS</shortName>
        <ecNumber evidence="4">4.2.1.96</ecNumber>
    </recommendedName>
    <alternativeName>
        <fullName evidence="4">4-alpha-hydroxy-tetrahydropterin dehydratase</fullName>
    </alternativeName>
    <alternativeName>
        <fullName evidence="4">Pterin carbinolamine dehydratase</fullName>
        <shortName evidence="4">PCD</shortName>
    </alternativeName>
</protein>
<dbReference type="EC" id="4.2.1.96" evidence="4"/>
<evidence type="ECO:0000313" key="6">
    <source>
        <dbReference type="Proteomes" id="UP000265926"/>
    </source>
</evidence>
<keyword evidence="3 4" id="KW-0456">Lyase</keyword>
<dbReference type="InterPro" id="IPR001533">
    <property type="entry name" value="Pterin_deHydtase"/>
</dbReference>
<organism evidence="5 6">
    <name type="scientific">Maribellus luteus</name>
    <dbReference type="NCBI Taxonomy" id="2305463"/>
    <lineage>
        <taxon>Bacteria</taxon>
        <taxon>Pseudomonadati</taxon>
        <taxon>Bacteroidota</taxon>
        <taxon>Bacteroidia</taxon>
        <taxon>Marinilabiliales</taxon>
        <taxon>Prolixibacteraceae</taxon>
        <taxon>Maribellus</taxon>
    </lineage>
</organism>
<dbReference type="Proteomes" id="UP000265926">
    <property type="component" value="Unassembled WGS sequence"/>
</dbReference>
<dbReference type="Gene3D" id="3.30.1360.20">
    <property type="entry name" value="Transcriptional coactivator/pterin dehydratase"/>
    <property type="match status" value="1"/>
</dbReference>
<dbReference type="GO" id="GO:0008124">
    <property type="term" value="F:4-alpha-hydroxytetrahydrobiopterin dehydratase activity"/>
    <property type="evidence" value="ECO:0007669"/>
    <property type="project" value="UniProtKB-UniRule"/>
</dbReference>
<dbReference type="NCBIfam" id="NF002018">
    <property type="entry name" value="PRK00823.1-3"/>
    <property type="match status" value="1"/>
</dbReference>
<evidence type="ECO:0000256" key="1">
    <source>
        <dbReference type="ARBA" id="ARBA00001554"/>
    </source>
</evidence>
<proteinExistence type="inferred from homology"/>